<organism evidence="7 8">
    <name type="scientific">Faecalicatena orotica</name>
    <dbReference type="NCBI Taxonomy" id="1544"/>
    <lineage>
        <taxon>Bacteria</taxon>
        <taxon>Bacillati</taxon>
        <taxon>Bacillota</taxon>
        <taxon>Clostridia</taxon>
        <taxon>Lachnospirales</taxon>
        <taxon>Lachnospiraceae</taxon>
        <taxon>Faecalicatena</taxon>
    </lineage>
</organism>
<evidence type="ECO:0000256" key="5">
    <source>
        <dbReference type="ARBA" id="ARBA00023244"/>
    </source>
</evidence>
<dbReference type="InterPro" id="IPR028161">
    <property type="entry name" value="Met8-like"/>
</dbReference>
<evidence type="ECO:0000256" key="1">
    <source>
        <dbReference type="ARBA" id="ARBA00005010"/>
    </source>
</evidence>
<keyword evidence="5" id="KW-0627">Porphyrin biosynthesis</keyword>
<dbReference type="UniPathway" id="UPA00262">
    <property type="reaction ID" value="UER00222"/>
</dbReference>
<sequence length="161" mass="17861">MAKAYFPMFVDISQMKIIVVGGGTIATRRIKTLLQFASDITVISPEITDQLKKLEAAGKIRHICRTYQEADIAEADMVLSAADSSKVNNQVAEDCKKREYATGRKILISIADDRSKCDFYFPSVIVRDEVVIGINSGGQDPGKVKQVRRKLEDVMGRGDMM</sequence>
<evidence type="ECO:0000256" key="2">
    <source>
        <dbReference type="ARBA" id="ARBA00012400"/>
    </source>
</evidence>
<dbReference type="NCBIfam" id="TIGR01470">
    <property type="entry name" value="cysG_Nterm"/>
    <property type="match status" value="1"/>
</dbReference>
<dbReference type="SUPFAM" id="SSF75615">
    <property type="entry name" value="Siroheme synthase middle domains-like"/>
    <property type="match status" value="1"/>
</dbReference>
<dbReference type="EC" id="1.3.1.76" evidence="2"/>
<dbReference type="Proteomes" id="UP000245845">
    <property type="component" value="Unassembled WGS sequence"/>
</dbReference>
<comment type="catalytic activity">
    <reaction evidence="6">
        <text>precorrin-2 + NAD(+) = sirohydrochlorin + NADH + 2 H(+)</text>
        <dbReference type="Rhea" id="RHEA:15613"/>
        <dbReference type="ChEBI" id="CHEBI:15378"/>
        <dbReference type="ChEBI" id="CHEBI:57540"/>
        <dbReference type="ChEBI" id="CHEBI:57945"/>
        <dbReference type="ChEBI" id="CHEBI:58351"/>
        <dbReference type="ChEBI" id="CHEBI:58827"/>
        <dbReference type="EC" id="1.3.1.76"/>
    </reaction>
</comment>
<dbReference type="InterPro" id="IPR036291">
    <property type="entry name" value="NAD(P)-bd_dom_sf"/>
</dbReference>
<accession>A0A2Y9C5S4</accession>
<evidence type="ECO:0000256" key="4">
    <source>
        <dbReference type="ARBA" id="ARBA00023027"/>
    </source>
</evidence>
<dbReference type="GO" id="GO:0004325">
    <property type="term" value="F:ferrochelatase activity"/>
    <property type="evidence" value="ECO:0007669"/>
    <property type="project" value="InterPro"/>
</dbReference>
<dbReference type="InterPro" id="IPR006367">
    <property type="entry name" value="Sirohaem_synthase_N"/>
</dbReference>
<dbReference type="Gene3D" id="3.30.160.110">
    <property type="entry name" value="Siroheme synthase, domain 2"/>
    <property type="match status" value="1"/>
</dbReference>
<keyword evidence="4" id="KW-0520">NAD</keyword>
<dbReference type="Gene3D" id="3.40.50.720">
    <property type="entry name" value="NAD(P)-binding Rossmann-like Domain"/>
    <property type="match status" value="1"/>
</dbReference>
<evidence type="ECO:0000256" key="6">
    <source>
        <dbReference type="ARBA" id="ARBA00047561"/>
    </source>
</evidence>
<dbReference type="RefSeq" id="WP_109732168.1">
    <property type="nucleotide sequence ID" value="NZ_BAAACK010000009.1"/>
</dbReference>
<comment type="pathway">
    <text evidence="1">Porphyrin-containing compound metabolism; siroheme biosynthesis; sirohydrochlorin from precorrin-2: step 1/1.</text>
</comment>
<dbReference type="AlphaFoldDB" id="A0A2Y9C5S4"/>
<proteinExistence type="predicted"/>
<name>A0A2Y9C5S4_9FIRM</name>
<keyword evidence="3" id="KW-0560">Oxidoreductase</keyword>
<comment type="caution">
    <text evidence="7">The sequence shown here is derived from an EMBL/GenBank/DDBJ whole genome shotgun (WGS) entry which is preliminary data.</text>
</comment>
<evidence type="ECO:0000256" key="3">
    <source>
        <dbReference type="ARBA" id="ARBA00023002"/>
    </source>
</evidence>
<dbReference type="SUPFAM" id="SSF51735">
    <property type="entry name" value="NAD(P)-binding Rossmann-fold domains"/>
    <property type="match status" value="1"/>
</dbReference>
<dbReference type="PANTHER" id="PTHR35330">
    <property type="entry name" value="SIROHEME BIOSYNTHESIS PROTEIN MET8"/>
    <property type="match status" value="1"/>
</dbReference>
<dbReference type="GO" id="GO:0019354">
    <property type="term" value="P:siroheme biosynthetic process"/>
    <property type="evidence" value="ECO:0007669"/>
    <property type="project" value="UniProtKB-UniPathway"/>
</dbReference>
<reference evidence="7 8" key="1">
    <citation type="submission" date="2018-05" db="EMBL/GenBank/DDBJ databases">
        <title>The Hungate 1000. A catalogue of reference genomes from the rumen microbiome.</title>
        <authorList>
            <person name="Kelly W."/>
        </authorList>
    </citation>
    <scope>NUCLEOTIDE SEQUENCE [LARGE SCALE GENOMIC DNA]</scope>
    <source>
        <strain evidence="7 8">NLAE-zl-C242</strain>
    </source>
</reference>
<evidence type="ECO:0000313" key="7">
    <source>
        <dbReference type="EMBL" id="PWJ28377.1"/>
    </source>
</evidence>
<dbReference type="PANTHER" id="PTHR35330:SF1">
    <property type="entry name" value="SIROHEME BIOSYNTHESIS PROTEIN MET8"/>
    <property type="match status" value="1"/>
</dbReference>
<dbReference type="Pfam" id="PF13241">
    <property type="entry name" value="NAD_binding_7"/>
    <property type="match status" value="1"/>
</dbReference>
<keyword evidence="8" id="KW-1185">Reference proteome</keyword>
<gene>
    <name evidence="7" type="ORF">A8806_109261</name>
</gene>
<dbReference type="EMBL" id="QGDL01000009">
    <property type="protein sequence ID" value="PWJ28377.1"/>
    <property type="molecule type" value="Genomic_DNA"/>
</dbReference>
<evidence type="ECO:0000313" key="8">
    <source>
        <dbReference type="Proteomes" id="UP000245845"/>
    </source>
</evidence>
<protein>
    <recommendedName>
        <fullName evidence="2">precorrin-2 dehydrogenase</fullName>
        <ecNumber evidence="2">1.3.1.76</ecNumber>
    </recommendedName>
</protein>
<dbReference type="OrthoDB" id="9773765at2"/>
<dbReference type="GO" id="GO:0043115">
    <property type="term" value="F:precorrin-2 dehydrogenase activity"/>
    <property type="evidence" value="ECO:0007669"/>
    <property type="project" value="UniProtKB-EC"/>
</dbReference>